<dbReference type="PANTHER" id="PTHR30046">
    <property type="entry name" value="FLAGELLAR M-RING PROTEIN"/>
    <property type="match status" value="1"/>
</dbReference>
<feature type="domain" description="Flagellar M-ring N-terminal" evidence="11">
    <location>
        <begin position="46"/>
        <end position="218"/>
    </location>
</feature>
<keyword evidence="13" id="KW-0966">Cell projection</keyword>
<keyword evidence="4" id="KW-1003">Cell membrane</keyword>
<dbReference type="InterPro" id="IPR000067">
    <property type="entry name" value="FlgMring_FliF"/>
</dbReference>
<keyword evidence="7 10" id="KW-0472">Membrane</keyword>
<dbReference type="Gene3D" id="3.30.300.30">
    <property type="match status" value="1"/>
</dbReference>
<evidence type="ECO:0000256" key="1">
    <source>
        <dbReference type="ARBA" id="ARBA00004117"/>
    </source>
</evidence>
<keyword evidence="8 9" id="KW-0975">Bacterial flagellum</keyword>
<feature type="transmembrane region" description="Helical" evidence="10">
    <location>
        <begin position="428"/>
        <end position="450"/>
    </location>
</feature>
<evidence type="ECO:0000256" key="3">
    <source>
        <dbReference type="ARBA" id="ARBA00007971"/>
    </source>
</evidence>
<dbReference type="PIRSF" id="PIRSF004862">
    <property type="entry name" value="FliF"/>
    <property type="match status" value="1"/>
</dbReference>
<dbReference type="GO" id="GO:0005886">
    <property type="term" value="C:plasma membrane"/>
    <property type="evidence" value="ECO:0007669"/>
    <property type="project" value="UniProtKB-SubCell"/>
</dbReference>
<evidence type="ECO:0000256" key="6">
    <source>
        <dbReference type="ARBA" id="ARBA00022989"/>
    </source>
</evidence>
<gene>
    <name evidence="13" type="primary">fliF</name>
    <name evidence="13" type="ORF">CLOTH_03660</name>
</gene>
<keyword evidence="13" id="KW-0282">Flagellum</keyword>
<accession>A0A1V4IAY9</accession>
<dbReference type="InterPro" id="IPR045851">
    <property type="entry name" value="AMP-bd_C_sf"/>
</dbReference>
<dbReference type="EMBL" id="MZGW01000001">
    <property type="protein sequence ID" value="OPJ57083.1"/>
    <property type="molecule type" value="Genomic_DNA"/>
</dbReference>
<comment type="caution">
    <text evidence="13">The sequence shown here is derived from an EMBL/GenBank/DDBJ whole genome shotgun (WGS) entry which is preliminary data.</text>
</comment>
<comment type="similarity">
    <text evidence="3 9">Belongs to the FliF family.</text>
</comment>
<evidence type="ECO:0000256" key="5">
    <source>
        <dbReference type="ARBA" id="ARBA00022692"/>
    </source>
</evidence>
<evidence type="ECO:0000256" key="7">
    <source>
        <dbReference type="ARBA" id="ARBA00023136"/>
    </source>
</evidence>
<evidence type="ECO:0000313" key="13">
    <source>
        <dbReference type="EMBL" id="OPJ57083.1"/>
    </source>
</evidence>
<dbReference type="Pfam" id="PF01514">
    <property type="entry name" value="YscJ_FliF"/>
    <property type="match status" value="1"/>
</dbReference>
<comment type="function">
    <text evidence="9">The M ring may be actively involved in energy transduction.</text>
</comment>
<keyword evidence="6 10" id="KW-1133">Transmembrane helix</keyword>
<evidence type="ECO:0000256" key="10">
    <source>
        <dbReference type="SAM" id="Phobius"/>
    </source>
</evidence>
<dbReference type="NCBIfam" id="TIGR00206">
    <property type="entry name" value="fliF"/>
    <property type="match status" value="1"/>
</dbReference>
<feature type="domain" description="Flagellar M-ring C-terminal" evidence="12">
    <location>
        <begin position="251"/>
        <end position="398"/>
    </location>
</feature>
<dbReference type="Pfam" id="PF08345">
    <property type="entry name" value="YscJ_FliF_C"/>
    <property type="match status" value="1"/>
</dbReference>
<evidence type="ECO:0000256" key="8">
    <source>
        <dbReference type="ARBA" id="ARBA00023143"/>
    </source>
</evidence>
<keyword evidence="13" id="KW-0969">Cilium</keyword>
<dbReference type="InterPro" id="IPR013556">
    <property type="entry name" value="Flag_M-ring_C"/>
</dbReference>
<evidence type="ECO:0000256" key="4">
    <source>
        <dbReference type="ARBA" id="ARBA00022475"/>
    </source>
</evidence>
<sequence length="511" mass="57144">MGDVLLGLKEQFSKVLSNYDSKQKKSILIAAILTLILTTGIILYISRPEYVVLYKDLDLKESGEVVKNLDELRVQYRIREQGTILVPKKDVNKIKMDLATKGVPSAKFSYEDIINKNNMFMSEDEKRKAYNYALQNHLASIIQEIPGVRKAIVTLSIPQRSDFILSENKQDAKASVFIEGENIENISVEGIAVLVANSVEGLNKENVTIHDSKGRVLNNVNKADSSFTSSTQLELQAQVKDDIERNLLEFLASVFGYGNVSVMASVNLNFDTDITESREFKTPIEGEENGLIRSMEENIETVTDNSNGGVPGTDTNTEEIPQYVEGGNENSSYHKSNRIVNYELNEIVRRVERAKGEITDITVAVILNSNILEGNELTDEKRQNIEQLISSATGLQTKSVNIYAQPFNTNISDALEKAGSATQNKTPLWMVVVLIILGLIPIAGVIIYFINKKNKKLDTTIQSKTIQIPQEQLEDLELDIKESGYKKSVESFVNKNPEIVSQLLKSWLDEE</sequence>
<dbReference type="InterPro" id="IPR006182">
    <property type="entry name" value="FliF_N_dom"/>
</dbReference>
<proteinExistence type="inferred from homology"/>
<dbReference type="STRING" id="29349.CLOTH_03660"/>
<evidence type="ECO:0000259" key="11">
    <source>
        <dbReference type="Pfam" id="PF01514"/>
    </source>
</evidence>
<dbReference type="GO" id="GO:0071973">
    <property type="term" value="P:bacterial-type flagellum-dependent cell motility"/>
    <property type="evidence" value="ECO:0007669"/>
    <property type="project" value="InterPro"/>
</dbReference>
<reference evidence="13 14" key="1">
    <citation type="submission" date="2017-03" db="EMBL/GenBank/DDBJ databases">
        <title>Genome sequence of Clostridium thermoalcaliphilum DSM 7309.</title>
        <authorList>
            <person name="Poehlein A."/>
            <person name="Daniel R."/>
        </authorList>
    </citation>
    <scope>NUCLEOTIDE SEQUENCE [LARGE SCALE GENOMIC DNA]</scope>
    <source>
        <strain evidence="13 14">DSM 7309</strain>
    </source>
</reference>
<dbReference type="GO" id="GO:0009431">
    <property type="term" value="C:bacterial-type flagellum basal body, MS ring"/>
    <property type="evidence" value="ECO:0007669"/>
    <property type="project" value="InterPro"/>
</dbReference>
<dbReference type="PRINTS" id="PR01009">
    <property type="entry name" value="FLGMRINGFLIF"/>
</dbReference>
<dbReference type="RefSeq" id="WP_079410665.1">
    <property type="nucleotide sequence ID" value="NZ_MZGW01000001.1"/>
</dbReference>
<dbReference type="InterPro" id="IPR043427">
    <property type="entry name" value="YscJ/FliF"/>
</dbReference>
<dbReference type="Proteomes" id="UP000190140">
    <property type="component" value="Unassembled WGS sequence"/>
</dbReference>
<name>A0A1V4IAY9_9FIRM</name>
<dbReference type="OrthoDB" id="9807026at2"/>
<dbReference type="PANTHER" id="PTHR30046:SF0">
    <property type="entry name" value="FLAGELLAR M-RING PROTEIN"/>
    <property type="match status" value="1"/>
</dbReference>
<evidence type="ECO:0000259" key="12">
    <source>
        <dbReference type="Pfam" id="PF08345"/>
    </source>
</evidence>
<keyword evidence="14" id="KW-1185">Reference proteome</keyword>
<evidence type="ECO:0000313" key="14">
    <source>
        <dbReference type="Proteomes" id="UP000190140"/>
    </source>
</evidence>
<evidence type="ECO:0000256" key="9">
    <source>
        <dbReference type="PIRNR" id="PIRNR004862"/>
    </source>
</evidence>
<comment type="subcellular location">
    <subcellularLocation>
        <location evidence="1 9">Bacterial flagellum basal body</location>
    </subcellularLocation>
    <subcellularLocation>
        <location evidence="2">Cell membrane</location>
        <topology evidence="2">Multi-pass membrane protein</topology>
    </subcellularLocation>
</comment>
<dbReference type="AlphaFoldDB" id="A0A1V4IAY9"/>
<protein>
    <recommendedName>
        <fullName evidence="9">Flagellar M-ring protein</fullName>
    </recommendedName>
</protein>
<organism evidence="13 14">
    <name type="scientific">Alkalithermobacter paradoxus</name>
    <dbReference type="NCBI Taxonomy" id="29349"/>
    <lineage>
        <taxon>Bacteria</taxon>
        <taxon>Bacillati</taxon>
        <taxon>Bacillota</taxon>
        <taxon>Clostridia</taxon>
        <taxon>Peptostreptococcales</taxon>
        <taxon>Tepidibacteraceae</taxon>
        <taxon>Alkalithermobacter</taxon>
    </lineage>
</organism>
<feature type="transmembrane region" description="Helical" evidence="10">
    <location>
        <begin position="27"/>
        <end position="45"/>
    </location>
</feature>
<dbReference type="GO" id="GO:0003774">
    <property type="term" value="F:cytoskeletal motor activity"/>
    <property type="evidence" value="ECO:0007669"/>
    <property type="project" value="InterPro"/>
</dbReference>
<keyword evidence="5 10" id="KW-0812">Transmembrane</keyword>
<evidence type="ECO:0000256" key="2">
    <source>
        <dbReference type="ARBA" id="ARBA00004651"/>
    </source>
</evidence>